<name>A0ABV0S1C2_9TELE</name>
<dbReference type="EMBL" id="JAHRIN010062375">
    <property type="protein sequence ID" value="MEQ2213568.1"/>
    <property type="molecule type" value="Genomic_DNA"/>
</dbReference>
<evidence type="ECO:0000313" key="1">
    <source>
        <dbReference type="EMBL" id="MEQ2213568.1"/>
    </source>
</evidence>
<evidence type="ECO:0000313" key="2">
    <source>
        <dbReference type="Proteomes" id="UP001434883"/>
    </source>
</evidence>
<accession>A0ABV0S1C2</accession>
<protein>
    <submittedName>
        <fullName evidence="1">Uncharacterized protein</fullName>
    </submittedName>
</protein>
<comment type="caution">
    <text evidence="1">The sequence shown here is derived from an EMBL/GenBank/DDBJ whole genome shotgun (WGS) entry which is preliminary data.</text>
</comment>
<dbReference type="Proteomes" id="UP001434883">
    <property type="component" value="Unassembled WGS sequence"/>
</dbReference>
<proteinExistence type="predicted"/>
<sequence length="104" mass="11994">MFPFPTPMCVSLEELQRSTAQKEYVKRTIVSPALHKSGSYIARRRSHKVLFGTCHVGELNRMIDVEVKLHKHVTLFTNKVIPEGNWLHWISCRCTRIKGTECKG</sequence>
<organism evidence="1 2">
    <name type="scientific">Xenoophorus captivus</name>
    <dbReference type="NCBI Taxonomy" id="1517983"/>
    <lineage>
        <taxon>Eukaryota</taxon>
        <taxon>Metazoa</taxon>
        <taxon>Chordata</taxon>
        <taxon>Craniata</taxon>
        <taxon>Vertebrata</taxon>
        <taxon>Euteleostomi</taxon>
        <taxon>Actinopterygii</taxon>
        <taxon>Neopterygii</taxon>
        <taxon>Teleostei</taxon>
        <taxon>Neoteleostei</taxon>
        <taxon>Acanthomorphata</taxon>
        <taxon>Ovalentaria</taxon>
        <taxon>Atherinomorphae</taxon>
        <taxon>Cyprinodontiformes</taxon>
        <taxon>Goodeidae</taxon>
        <taxon>Xenoophorus</taxon>
    </lineage>
</organism>
<keyword evidence="2" id="KW-1185">Reference proteome</keyword>
<gene>
    <name evidence="1" type="ORF">XENOCAPTIV_017088</name>
</gene>
<reference evidence="1 2" key="1">
    <citation type="submission" date="2021-06" db="EMBL/GenBank/DDBJ databases">
        <authorList>
            <person name="Palmer J.M."/>
        </authorList>
    </citation>
    <scope>NUCLEOTIDE SEQUENCE [LARGE SCALE GENOMIC DNA]</scope>
    <source>
        <strain evidence="1 2">XC_2019</strain>
        <tissue evidence="1">Muscle</tissue>
    </source>
</reference>